<feature type="domain" description="CCHC HIVEP-type" evidence="15">
    <location>
        <begin position="522"/>
        <end position="552"/>
    </location>
</feature>
<feature type="compositionally biased region" description="Basic and acidic residues" evidence="13">
    <location>
        <begin position="1748"/>
        <end position="1757"/>
    </location>
</feature>
<dbReference type="InterPro" id="IPR034729">
    <property type="entry name" value="Znf_CCHC_HIVEP"/>
</dbReference>
<feature type="domain" description="C2H2-type" evidence="14">
    <location>
        <begin position="1370"/>
        <end position="1399"/>
    </location>
</feature>
<dbReference type="PANTHER" id="PTHR45944">
    <property type="entry name" value="SCHNURRI, ISOFORM F"/>
    <property type="match status" value="1"/>
</dbReference>
<evidence type="ECO:0000259" key="14">
    <source>
        <dbReference type="PROSITE" id="PS50157"/>
    </source>
</evidence>
<feature type="compositionally biased region" description="Basic and acidic residues" evidence="13">
    <location>
        <begin position="1419"/>
        <end position="1434"/>
    </location>
</feature>
<evidence type="ECO:0000256" key="8">
    <source>
        <dbReference type="ARBA" id="ARBA00023015"/>
    </source>
</evidence>
<feature type="domain" description="C2H2-type" evidence="14">
    <location>
        <begin position="156"/>
        <end position="183"/>
    </location>
</feature>
<feature type="compositionally biased region" description="Low complexity" evidence="13">
    <location>
        <begin position="764"/>
        <end position="796"/>
    </location>
</feature>
<evidence type="ECO:0000256" key="6">
    <source>
        <dbReference type="ARBA" id="ARBA00022771"/>
    </source>
</evidence>
<feature type="compositionally biased region" description="Basic and acidic residues" evidence="13">
    <location>
        <begin position="1263"/>
        <end position="1275"/>
    </location>
</feature>
<evidence type="ECO:0000256" key="4">
    <source>
        <dbReference type="ARBA" id="ARBA00022723"/>
    </source>
</evidence>
<dbReference type="InterPro" id="IPR036236">
    <property type="entry name" value="Znf_C2H2_sf"/>
</dbReference>
<feature type="compositionally biased region" description="Polar residues" evidence="13">
    <location>
        <begin position="1"/>
        <end position="11"/>
    </location>
</feature>
<feature type="domain" description="C2H2-type" evidence="14">
    <location>
        <begin position="1342"/>
        <end position="1369"/>
    </location>
</feature>
<keyword evidence="5" id="KW-0677">Repeat</keyword>
<feature type="region of interest" description="Disordered" evidence="13">
    <location>
        <begin position="380"/>
        <end position="409"/>
    </location>
</feature>
<dbReference type="GO" id="GO:0008270">
    <property type="term" value="F:zinc ion binding"/>
    <property type="evidence" value="ECO:0007669"/>
    <property type="project" value="UniProtKB-KW"/>
</dbReference>
<feature type="compositionally biased region" description="Polar residues" evidence="13">
    <location>
        <begin position="1700"/>
        <end position="1712"/>
    </location>
</feature>
<feature type="compositionally biased region" description="Basic residues" evidence="13">
    <location>
        <begin position="174"/>
        <end position="183"/>
    </location>
</feature>
<dbReference type="Proteomes" id="UP000752171">
    <property type="component" value="Unassembled WGS sequence"/>
</dbReference>
<feature type="region of interest" description="Disordered" evidence="13">
    <location>
        <begin position="1803"/>
        <end position="1830"/>
    </location>
</feature>
<dbReference type="GO" id="GO:0000981">
    <property type="term" value="F:DNA-binding transcription factor activity, RNA polymerase II-specific"/>
    <property type="evidence" value="ECO:0007669"/>
    <property type="project" value="TreeGrafter"/>
</dbReference>
<evidence type="ECO:0000256" key="1">
    <source>
        <dbReference type="ARBA" id="ARBA00004123"/>
    </source>
</evidence>
<feature type="region of interest" description="Disordered" evidence="13">
    <location>
        <begin position="1617"/>
        <end position="1640"/>
    </location>
</feature>
<feature type="region of interest" description="Disordered" evidence="13">
    <location>
        <begin position="883"/>
        <end position="930"/>
    </location>
</feature>
<feature type="region of interest" description="Disordered" evidence="13">
    <location>
        <begin position="1700"/>
        <end position="1766"/>
    </location>
</feature>
<dbReference type="GO" id="GO:0042802">
    <property type="term" value="F:identical protein binding"/>
    <property type="evidence" value="ECO:0007669"/>
    <property type="project" value="UniProtKB-ARBA"/>
</dbReference>
<evidence type="ECO:0000256" key="9">
    <source>
        <dbReference type="ARBA" id="ARBA00023125"/>
    </source>
</evidence>
<feature type="region of interest" description="Disordered" evidence="13">
    <location>
        <begin position="1537"/>
        <end position="1582"/>
    </location>
</feature>
<feature type="compositionally biased region" description="Polar residues" evidence="13">
    <location>
        <begin position="1103"/>
        <end position="1137"/>
    </location>
</feature>
<feature type="compositionally biased region" description="Polar residues" evidence="13">
    <location>
        <begin position="264"/>
        <end position="306"/>
    </location>
</feature>
<feature type="compositionally biased region" description="Low complexity" evidence="13">
    <location>
        <begin position="87"/>
        <end position="104"/>
    </location>
</feature>
<keyword evidence="9" id="KW-0238">DNA-binding</keyword>
<gene>
    <name evidence="16" type="primary">HIVEP3</name>
    <name evidence="16" type="ORF">AMEX_G4803</name>
</gene>
<evidence type="ECO:0000256" key="10">
    <source>
        <dbReference type="ARBA" id="ARBA00023163"/>
    </source>
</evidence>
<evidence type="ECO:0000313" key="17">
    <source>
        <dbReference type="Ensembl" id="ENSAMXP00005022249.1"/>
    </source>
</evidence>
<feature type="compositionally biased region" description="Basic and acidic residues" evidence="13">
    <location>
        <begin position="396"/>
        <end position="405"/>
    </location>
</feature>
<feature type="compositionally biased region" description="Low complexity" evidence="13">
    <location>
        <begin position="27"/>
        <end position="43"/>
    </location>
</feature>
<feature type="compositionally biased region" description="Basic and acidic residues" evidence="13">
    <location>
        <begin position="190"/>
        <end position="204"/>
    </location>
</feature>
<feature type="compositionally biased region" description="Basic residues" evidence="13">
    <location>
        <begin position="249"/>
        <end position="262"/>
    </location>
</feature>
<evidence type="ECO:0000256" key="13">
    <source>
        <dbReference type="SAM" id="MobiDB-lite"/>
    </source>
</evidence>
<evidence type="ECO:0000256" key="11">
    <source>
        <dbReference type="ARBA" id="ARBA00023242"/>
    </source>
</evidence>
<dbReference type="GO" id="GO:0000978">
    <property type="term" value="F:RNA polymerase II cis-regulatory region sequence-specific DNA binding"/>
    <property type="evidence" value="ECO:0007669"/>
    <property type="project" value="TreeGrafter"/>
</dbReference>
<keyword evidence="7" id="KW-0862">Zinc</keyword>
<accession>A0A8B9R6G3</accession>
<comment type="subcellular location">
    <subcellularLocation>
        <location evidence="1">Nucleus</location>
    </subcellularLocation>
</comment>
<dbReference type="KEGG" id="amex:103046809"/>
<evidence type="ECO:0000256" key="12">
    <source>
        <dbReference type="PROSITE-ProRule" id="PRU00042"/>
    </source>
</evidence>
<feature type="region of interest" description="Disordered" evidence="13">
    <location>
        <begin position="1390"/>
        <end position="1511"/>
    </location>
</feature>
<feature type="compositionally biased region" description="Polar residues" evidence="13">
    <location>
        <begin position="425"/>
        <end position="438"/>
    </location>
</feature>
<dbReference type="FunFam" id="3.30.160.60:FF:000508">
    <property type="entry name" value="Myeloid zinc finger 1"/>
    <property type="match status" value="1"/>
</dbReference>
<dbReference type="PROSITE" id="PS51811">
    <property type="entry name" value="ZF_CCHC_HIVEP"/>
    <property type="match status" value="1"/>
</dbReference>
<feature type="region of interest" description="Disordered" evidence="13">
    <location>
        <begin position="1"/>
        <end position="126"/>
    </location>
</feature>
<feature type="compositionally biased region" description="Basic residues" evidence="13">
    <location>
        <begin position="115"/>
        <end position="124"/>
    </location>
</feature>
<keyword evidence="10" id="KW-0804">Transcription</keyword>
<feature type="region of interest" description="Disordered" evidence="13">
    <location>
        <begin position="644"/>
        <end position="663"/>
    </location>
</feature>
<evidence type="ECO:0000256" key="3">
    <source>
        <dbReference type="ARBA" id="ARBA00022553"/>
    </source>
</evidence>
<feature type="compositionally biased region" description="Acidic residues" evidence="13">
    <location>
        <begin position="1435"/>
        <end position="1452"/>
    </location>
</feature>
<organism evidence="17 18">
    <name type="scientific">Astyanax mexicanus</name>
    <name type="common">Blind cave fish</name>
    <name type="synonym">Astyanax fasciatus mexicanus</name>
    <dbReference type="NCBI Taxonomy" id="7994"/>
    <lineage>
        <taxon>Eukaryota</taxon>
        <taxon>Metazoa</taxon>
        <taxon>Chordata</taxon>
        <taxon>Craniata</taxon>
        <taxon>Vertebrata</taxon>
        <taxon>Euteleostomi</taxon>
        <taxon>Actinopterygii</taxon>
        <taxon>Neopterygii</taxon>
        <taxon>Teleostei</taxon>
        <taxon>Ostariophysi</taxon>
        <taxon>Characiformes</taxon>
        <taxon>Characoidei</taxon>
        <taxon>Acestrorhamphidae</taxon>
        <taxon>Acestrorhamphinae</taxon>
        <taxon>Astyanax</taxon>
    </lineage>
</organism>
<name>A0A8B9R6G3_ASTMX</name>
<dbReference type="PANTHER" id="PTHR45944:SF6">
    <property type="entry name" value="HIVEP ZINC FINGER 3A"/>
    <property type="match status" value="1"/>
</dbReference>
<protein>
    <submittedName>
        <fullName evidence="16 17">Transcription factor HIVEP3-like</fullName>
    </submittedName>
</protein>
<proteinExistence type="inferred from homology"/>
<keyword evidence="8" id="KW-0805">Transcription regulation</keyword>
<reference evidence="16 19" key="1">
    <citation type="submission" date="2021-07" db="EMBL/GenBank/DDBJ databases">
        <authorList>
            <person name="Imarazene B."/>
            <person name="Zahm M."/>
            <person name="Klopp C."/>
            <person name="Cabau C."/>
            <person name="Beille S."/>
            <person name="Jouanno E."/>
            <person name="Castinel A."/>
            <person name="Lluch J."/>
            <person name="Gil L."/>
            <person name="Kuchtly C."/>
            <person name="Lopez Roques C."/>
            <person name="Donnadieu C."/>
            <person name="Parrinello H."/>
            <person name="Journot L."/>
            <person name="Du K."/>
            <person name="Schartl M."/>
            <person name="Retaux S."/>
            <person name="Guiguen Y."/>
        </authorList>
    </citation>
    <scope>NUCLEOTIDE SEQUENCE [LARGE SCALE GENOMIC DNA]</scope>
    <source>
        <strain evidence="16">Pach_M1</strain>
        <tissue evidence="16">Testis</tissue>
    </source>
</reference>
<dbReference type="Pfam" id="PF00096">
    <property type="entry name" value="zf-C2H2"/>
    <property type="match status" value="4"/>
</dbReference>
<keyword evidence="4" id="KW-0479">Metal-binding</keyword>
<feature type="compositionally biased region" description="Basic residues" evidence="13">
    <location>
        <begin position="44"/>
        <end position="60"/>
    </location>
</feature>
<evidence type="ECO:0000256" key="5">
    <source>
        <dbReference type="ARBA" id="ARBA00022737"/>
    </source>
</evidence>
<evidence type="ECO:0000256" key="7">
    <source>
        <dbReference type="ARBA" id="ARBA00022833"/>
    </source>
</evidence>
<feature type="compositionally biased region" description="Low complexity" evidence="13">
    <location>
        <begin position="1548"/>
        <end position="1579"/>
    </location>
</feature>
<feature type="compositionally biased region" description="Polar residues" evidence="13">
    <location>
        <begin position="1814"/>
        <end position="1827"/>
    </location>
</feature>
<evidence type="ECO:0000256" key="2">
    <source>
        <dbReference type="ARBA" id="ARBA00006991"/>
    </source>
</evidence>
<dbReference type="GO" id="GO:0005634">
    <property type="term" value="C:nucleus"/>
    <property type="evidence" value="ECO:0007669"/>
    <property type="project" value="UniProtKB-SubCell"/>
</dbReference>
<dbReference type="SMART" id="SM00355">
    <property type="entry name" value="ZnF_C2H2"/>
    <property type="match status" value="5"/>
</dbReference>
<reference evidence="17" key="2">
    <citation type="submission" date="2025-05" db="UniProtKB">
        <authorList>
            <consortium name="Ensembl"/>
        </authorList>
    </citation>
    <scope>IDENTIFICATION</scope>
</reference>
<dbReference type="Gene3D" id="3.30.160.60">
    <property type="entry name" value="Classic Zinc Finger"/>
    <property type="match status" value="4"/>
</dbReference>
<feature type="compositionally biased region" description="Low complexity" evidence="13">
    <location>
        <begin position="898"/>
        <end position="926"/>
    </location>
</feature>
<dbReference type="PROSITE" id="PS50157">
    <property type="entry name" value="ZINC_FINGER_C2H2_2"/>
    <property type="match status" value="4"/>
</dbReference>
<feature type="compositionally biased region" description="Polar residues" evidence="13">
    <location>
        <begin position="1470"/>
        <end position="1480"/>
    </location>
</feature>
<dbReference type="FunFam" id="3.30.160.60:FF:000033">
    <property type="entry name" value="Immunodeficiency virus type I enhancer binding protein 1"/>
    <property type="match status" value="1"/>
</dbReference>
<evidence type="ECO:0000313" key="18">
    <source>
        <dbReference type="Proteomes" id="UP000694621"/>
    </source>
</evidence>
<dbReference type="PROSITE" id="PS00028">
    <property type="entry name" value="ZINC_FINGER_C2H2_1"/>
    <property type="match status" value="5"/>
</dbReference>
<keyword evidence="11" id="KW-0539">Nucleus</keyword>
<feature type="region of interest" description="Disordered" evidence="13">
    <location>
        <begin position="1101"/>
        <end position="1152"/>
    </location>
</feature>
<feature type="region of interest" description="Disordered" evidence="13">
    <location>
        <begin position="425"/>
        <end position="458"/>
    </location>
</feature>
<dbReference type="SUPFAM" id="SSF57667">
    <property type="entry name" value="beta-beta-alpha zinc fingers"/>
    <property type="match status" value="2"/>
</dbReference>
<dbReference type="Proteomes" id="UP000694621">
    <property type="component" value="Unplaced"/>
</dbReference>
<dbReference type="FunFam" id="3.30.160.60:FF:000594">
    <property type="entry name" value="Transcription factor HIVEP2"/>
    <property type="match status" value="1"/>
</dbReference>
<feature type="region of interest" description="Disordered" evidence="13">
    <location>
        <begin position="1257"/>
        <end position="1310"/>
    </location>
</feature>
<evidence type="ECO:0000313" key="19">
    <source>
        <dbReference type="Proteomes" id="UP000752171"/>
    </source>
</evidence>
<sequence>MEVSDAQLSTGESGGPEHPQHESSHDSPQPTSSISQQQQASHPKQTKRLRHERKRFRLQKKNVQEMETLEVDKSTWVSGTSEDNKGVSSEKSSEVPTSSVSAQSFSVETQESTPKQKRERKPQKPGKYVCTYCGRACAKPSVLQKHIRSHTGERPYPCAPCGFSFKTKSNLYKHRKSHTHRVKAGLTGREGGREVTEGSCHEEPATESDEDTGQPSSSFHHKNQGMLSTHSEIPLPEGQSQAVEDSHAVKKRLAMRLSRGRRTPQGSSDETSSFGLGSKGSTESGYFSRSESTEIPQDSPPNTSGKSYAEVILGKFGRLGNLQRTARQQHEQSAGQEGRSIPFTVPKKQVIDHITKLITINEAVVDTSKIDSVKPRRFSLSRRSSTESKASLSKETLLHSAKDISSKSSGSITLGVPCEKFQHQSLSVSQPVDPSSTAPLMRSHSLPSDASAPPTAPSCRLRLSQSFEEQQPAHNRRHGMLKRQPAIELPIGAEITTEEQPSSSSSFHLSIPTVPECKQKQLESFECEACGVACNNWETYKTHKHHHCLSRLSHQPEIPICQAEEHGTLYKTRPGALAVRKRRKEDSLELDDHALPTVALPSTFTPSQGYSATCEKPITECFVSSQTNEESSLKGVSVIQHTSSFDKQEPAARSQCPFDASKDKTLSPDAHYTFISSQSKEQTSRPTFRKLVRQHNVQVPEILVTEDTDTNMPVSPPPNVSETKETEKVGDFQWPQRSPTLAQLPIEKLPPKKKRLRLAEAAQSSGDSSFESLSLPHSPSQDSSLSYTSSHSTSLEESAKSDVDMLSSRRSRAPHTLAIPTGPHHLHREMRRSASEQAPHMPQQINPIVEARSKSFDYSCLSPDRTPAGWRERRKCLLMRHSAVKEPEEDDTPPKPAPSASSSPPSAAISPKHSPGSQSPGPSTSQNVSLSNIAHPSFSHKHATQWQLNQPPGVSENVMTIQTVPHNILQLTPVTTTDQHAVMEGAQCPTGAARAHYSSVSTGLKLEIPIEDDMKQSNASVHPTHPSHYHHYQHPGLAITPSQELLNPLGTHQIPVRLHSDLPSHGSAVYTTLSQTMVAGSQNPSCSDVQLNSIASKFEVREQQSVAEGSKTSSSGGNKRVLSPTSSVELSPGSQQQKRVKEEEDKDNEPDNTKILITSKKEHLLCSQSTNAPIPNKDPSFPSLHTNLTFSWCYLNYIKPNPSTQSDNQTSVYSSWSVSSRNPNPPGLTSKEVLSLLYCKQRHTPFTYTMAAMPSSSTVAKPEIPDPGKPTEPEVHATQSTDPTEVQPAELTEKEETPKEEGEVEAQSTSKCNEIPRVQICEGGYRSNEEYVYVRGRGRGRYVCEECGIRCKKPSMLRKHIRLHTDARPYVCQHCNFAFKTKGNLTKHMKSKAHGKRCPEGTTPGPVLCEPETEEGDGDEHCALPEASEEHQFSDAEDTDEEEDEENEEGDEEASHSSASSVSRSLSNEDPGTQIVSSPSPLAKRDEPREPSSTSPVRPRNPAGAVSPNTPQYVETAVVGVPSSPLYSFSPGMHLSPALPRSPGRDVSPQQRLSPRLSLSPSPCQSSLSPSSRPVSPLSARHLSPVRALSPIRPVSPSGPLSSIVGASVTIQQRPYRRRDPMKSSPNRFSPKTKLEKTCSPQRRIYQLSPTRGLLTRHGPAKEGQRVLSHLPLHSQPLGPSSSLSLMIPIGGIQMVQSRSGLHTQRPGPNSDQKTKSVPVKPREVKKGSPGNEEQRCGPSRGGQNQEQQDKKRDARDAPSIPLTTWKCISQRKERKRIDRASACRTSPLLHFHKSTLIDHNAQTPTDSVAMPKSTWSERASSISGSRENAIRERSLVSVPGANTAKVNRIP</sequence>
<dbReference type="EMBL" id="JAICCE010000003">
    <property type="protein sequence ID" value="KAG9279288.1"/>
    <property type="molecule type" value="Genomic_DNA"/>
</dbReference>
<evidence type="ECO:0000259" key="15">
    <source>
        <dbReference type="PROSITE" id="PS51811"/>
    </source>
</evidence>
<keyword evidence="6 12" id="KW-0863">Zinc-finger</keyword>
<dbReference type="InterPro" id="IPR051969">
    <property type="entry name" value="Zinc-finger_DNA-bd_regulators"/>
</dbReference>
<comment type="similarity">
    <text evidence="2">Belongs to the krueppel C2H2-type zinc-finger protein family.</text>
</comment>
<feature type="region of interest" description="Disordered" evidence="13">
    <location>
        <begin position="174"/>
        <end position="307"/>
    </location>
</feature>
<feature type="compositionally biased region" description="Low complexity" evidence="13">
    <location>
        <begin position="1456"/>
        <end position="1469"/>
    </location>
</feature>
<feature type="compositionally biased region" description="Polar residues" evidence="13">
    <location>
        <begin position="381"/>
        <end position="394"/>
    </location>
</feature>
<feature type="compositionally biased region" description="Basic and acidic residues" evidence="13">
    <location>
        <begin position="1291"/>
        <end position="1301"/>
    </location>
</feature>
<dbReference type="InterPro" id="IPR013087">
    <property type="entry name" value="Znf_C2H2_type"/>
</dbReference>
<feature type="region of interest" description="Disordered" evidence="13">
    <location>
        <begin position="706"/>
        <end position="841"/>
    </location>
</feature>
<feature type="domain" description="C2H2-type" evidence="14">
    <location>
        <begin position="128"/>
        <end position="155"/>
    </location>
</feature>
<keyword evidence="3" id="KW-0597">Phosphoprotein</keyword>
<dbReference type="Ensembl" id="ENSAMXT00005024574.1">
    <property type="protein sequence ID" value="ENSAMXP00005022249.1"/>
    <property type="gene ID" value="ENSAMXG00005011474.1"/>
</dbReference>
<evidence type="ECO:0000313" key="16">
    <source>
        <dbReference type="EMBL" id="KAG9279288.1"/>
    </source>
</evidence>